<dbReference type="AlphaFoldDB" id="A0A7N1A347"/>
<keyword evidence="2" id="KW-1185">Reference proteome</keyword>
<name>A0A7N1A347_KALFE</name>
<organism evidence="1 2">
    <name type="scientific">Kalanchoe fedtschenkoi</name>
    <name type="common">Lavender scallops</name>
    <name type="synonym">South American air plant</name>
    <dbReference type="NCBI Taxonomy" id="63787"/>
    <lineage>
        <taxon>Eukaryota</taxon>
        <taxon>Viridiplantae</taxon>
        <taxon>Streptophyta</taxon>
        <taxon>Embryophyta</taxon>
        <taxon>Tracheophyta</taxon>
        <taxon>Spermatophyta</taxon>
        <taxon>Magnoliopsida</taxon>
        <taxon>eudicotyledons</taxon>
        <taxon>Gunneridae</taxon>
        <taxon>Pentapetalae</taxon>
        <taxon>Saxifragales</taxon>
        <taxon>Crassulaceae</taxon>
        <taxon>Kalanchoe</taxon>
    </lineage>
</organism>
<proteinExistence type="predicted"/>
<dbReference type="EnsemblPlants" id="Kaladp0087s0129.1.v1.1">
    <property type="protein sequence ID" value="Kaladp0087s0129.1.v1.1.CDS.1"/>
    <property type="gene ID" value="Kaladp0087s0129.v1.1"/>
</dbReference>
<reference evidence="1" key="1">
    <citation type="submission" date="2021-01" db="UniProtKB">
        <authorList>
            <consortium name="EnsemblPlants"/>
        </authorList>
    </citation>
    <scope>IDENTIFICATION</scope>
</reference>
<dbReference type="Gramene" id="Kaladp0087s0129.1.v1.1">
    <property type="protein sequence ID" value="Kaladp0087s0129.1.v1.1.CDS.1"/>
    <property type="gene ID" value="Kaladp0087s0129.v1.1"/>
</dbReference>
<accession>A0A7N1A347</accession>
<protein>
    <submittedName>
        <fullName evidence="1">Uncharacterized protein</fullName>
    </submittedName>
</protein>
<sequence length="157" mass="17367">MYAVSNGCICRRGVSVVIRVSIRSHHHCSSGVQQPKLQSPLLRHLFGSLELPHLTRIHLQDVSFEPGFIVRIWLRPRATSALVPISILKMSRGKGPQQCHSLVIGESQNGLESPSESHLVTIKRVHSCQISCCLTNVAAYGGVIEMENERAEEPLAR</sequence>
<evidence type="ECO:0000313" key="1">
    <source>
        <dbReference type="EnsemblPlants" id="Kaladp0087s0129.1.v1.1.CDS.1"/>
    </source>
</evidence>
<dbReference type="Proteomes" id="UP000594263">
    <property type="component" value="Unplaced"/>
</dbReference>
<evidence type="ECO:0000313" key="2">
    <source>
        <dbReference type="Proteomes" id="UP000594263"/>
    </source>
</evidence>